<dbReference type="AlphaFoldDB" id="A0A5B8FFI5"/>
<organism evidence="1">
    <name type="scientific">Enterococcus faecium</name>
    <name type="common">Streptococcus faecium</name>
    <dbReference type="NCBI Taxonomy" id="1352"/>
    <lineage>
        <taxon>Bacteria</taxon>
        <taxon>Bacillati</taxon>
        <taxon>Bacillota</taxon>
        <taxon>Bacilli</taxon>
        <taxon>Lactobacillales</taxon>
        <taxon>Enterococcaceae</taxon>
        <taxon>Enterococcus</taxon>
    </lineage>
</organism>
<name>A0A5B8FFI5_ENTFC</name>
<reference evidence="1" key="1">
    <citation type="journal article" date="2019" name="J. Antimicrob. Chemother.">
        <title>Emergence of plasmid-mediated oxazolidinone resistance gene poxtA from CC17 Enterococcus faecium of pig origin.</title>
        <authorList>
            <person name="Huang J."/>
            <person name="Wang M."/>
            <person name="Gao Y."/>
            <person name="Chen L."/>
            <person name="Wang L."/>
        </authorList>
    </citation>
    <scope>NUCLEOTIDE SEQUENCE</scope>
    <source>
        <strain evidence="1">25</strain>
        <plasmid evidence="1">pC25-1</plasmid>
    </source>
</reference>
<dbReference type="RefSeq" id="WP_172693280.1">
    <property type="nucleotide sequence ID" value="NZ_MH784601.1"/>
</dbReference>
<accession>A0A5B8FFI5</accession>
<geneLocation type="plasmid" evidence="1">
    <name>pC25-1</name>
</geneLocation>
<keyword evidence="1" id="KW-0614">Plasmid</keyword>
<dbReference type="EMBL" id="MH784601">
    <property type="protein sequence ID" value="QDL89929.1"/>
    <property type="molecule type" value="Genomic_DNA"/>
</dbReference>
<proteinExistence type="predicted"/>
<sequence length="48" mass="5671">MKNEVVLESGIEFDYQELICEGDYRETDVENAKIIYNSLKHLNTVMYI</sequence>
<evidence type="ECO:0000313" key="1">
    <source>
        <dbReference type="EMBL" id="QDL89929.1"/>
    </source>
</evidence>
<protein>
    <submittedName>
        <fullName evidence="1">Uncharacterized protein</fullName>
    </submittedName>
</protein>